<sequence>MKGKKPLWFKEALTESKSEHQIIVERAKIYYQKWGNKYNPGIVLVHGSG</sequence>
<feature type="non-terminal residue" evidence="1">
    <location>
        <position position="49"/>
    </location>
</feature>
<dbReference type="EMBL" id="UINC01134614">
    <property type="protein sequence ID" value="SVD18263.1"/>
    <property type="molecule type" value="Genomic_DNA"/>
</dbReference>
<proteinExistence type="predicted"/>
<organism evidence="1">
    <name type="scientific">marine metagenome</name>
    <dbReference type="NCBI Taxonomy" id="408172"/>
    <lineage>
        <taxon>unclassified sequences</taxon>
        <taxon>metagenomes</taxon>
        <taxon>ecological metagenomes</taxon>
    </lineage>
</organism>
<dbReference type="AlphaFoldDB" id="A0A382T8C4"/>
<name>A0A382T8C4_9ZZZZ</name>
<protein>
    <submittedName>
        <fullName evidence="1">Uncharacterized protein</fullName>
    </submittedName>
</protein>
<reference evidence="1" key="1">
    <citation type="submission" date="2018-05" db="EMBL/GenBank/DDBJ databases">
        <authorList>
            <person name="Lanie J.A."/>
            <person name="Ng W.-L."/>
            <person name="Kazmierczak K.M."/>
            <person name="Andrzejewski T.M."/>
            <person name="Davidsen T.M."/>
            <person name="Wayne K.J."/>
            <person name="Tettelin H."/>
            <person name="Glass J.I."/>
            <person name="Rusch D."/>
            <person name="Podicherti R."/>
            <person name="Tsui H.-C.T."/>
            <person name="Winkler M.E."/>
        </authorList>
    </citation>
    <scope>NUCLEOTIDE SEQUENCE</scope>
</reference>
<evidence type="ECO:0000313" key="1">
    <source>
        <dbReference type="EMBL" id="SVD18263.1"/>
    </source>
</evidence>
<gene>
    <name evidence="1" type="ORF">METZ01_LOCUS371117</name>
</gene>
<accession>A0A382T8C4</accession>